<keyword evidence="12" id="KW-1185">Reference proteome</keyword>
<dbReference type="PANTHER" id="PTHR32261:SF4">
    <property type="entry name" value="CALCIUM HOMEOSTASIS MODULATOR PROTEIN 6"/>
    <property type="match status" value="1"/>
</dbReference>
<dbReference type="GO" id="GO:0005261">
    <property type="term" value="F:monoatomic cation channel activity"/>
    <property type="evidence" value="ECO:0007669"/>
    <property type="project" value="TreeGrafter"/>
</dbReference>
<feature type="transmembrane region" description="Helical" evidence="10">
    <location>
        <begin position="49"/>
        <end position="73"/>
    </location>
</feature>
<evidence type="ECO:0000256" key="4">
    <source>
        <dbReference type="ARBA" id="ARBA00022692"/>
    </source>
</evidence>
<evidence type="ECO:0000256" key="3">
    <source>
        <dbReference type="ARBA" id="ARBA00022448"/>
    </source>
</evidence>
<feature type="region of interest" description="Disordered" evidence="9">
    <location>
        <begin position="220"/>
        <end position="242"/>
    </location>
</feature>
<organism evidence="11 12">
    <name type="scientific">Culter alburnus</name>
    <name type="common">Topmouth culter</name>
    <dbReference type="NCBI Taxonomy" id="194366"/>
    <lineage>
        <taxon>Eukaryota</taxon>
        <taxon>Metazoa</taxon>
        <taxon>Chordata</taxon>
        <taxon>Craniata</taxon>
        <taxon>Vertebrata</taxon>
        <taxon>Euteleostomi</taxon>
        <taxon>Actinopterygii</taxon>
        <taxon>Neopterygii</taxon>
        <taxon>Teleostei</taxon>
        <taxon>Ostariophysi</taxon>
        <taxon>Cypriniformes</taxon>
        <taxon>Xenocyprididae</taxon>
        <taxon>Xenocypridinae</taxon>
        <taxon>Culter</taxon>
    </lineage>
</organism>
<keyword evidence="6" id="KW-0406">Ion transport</keyword>
<evidence type="ECO:0000256" key="10">
    <source>
        <dbReference type="SAM" id="Phobius"/>
    </source>
</evidence>
<evidence type="ECO:0000256" key="1">
    <source>
        <dbReference type="ARBA" id="ARBA00004141"/>
    </source>
</evidence>
<evidence type="ECO:0000256" key="5">
    <source>
        <dbReference type="ARBA" id="ARBA00022989"/>
    </source>
</evidence>
<feature type="compositionally biased region" description="Low complexity" evidence="9">
    <location>
        <begin position="104"/>
        <end position="118"/>
    </location>
</feature>
<keyword evidence="4 10" id="KW-0812">Transmembrane</keyword>
<evidence type="ECO:0000256" key="7">
    <source>
        <dbReference type="ARBA" id="ARBA00023136"/>
    </source>
</evidence>
<keyword evidence="7 10" id="KW-0472">Membrane</keyword>
<feature type="region of interest" description="Disordered" evidence="9">
    <location>
        <begin position="280"/>
        <end position="314"/>
    </location>
</feature>
<feature type="transmembrane region" description="Helical" evidence="10">
    <location>
        <begin position="140"/>
        <end position="157"/>
    </location>
</feature>
<evidence type="ECO:0000313" key="12">
    <source>
        <dbReference type="Proteomes" id="UP001479290"/>
    </source>
</evidence>
<dbReference type="EMBL" id="JAWDJR010000003">
    <property type="protein sequence ID" value="KAK9978569.1"/>
    <property type="molecule type" value="Genomic_DNA"/>
</dbReference>
<protein>
    <submittedName>
        <fullName evidence="11">Uncharacterized protein</fullName>
    </submittedName>
</protein>
<feature type="region of interest" description="Disordered" evidence="9">
    <location>
        <begin position="89"/>
        <end position="134"/>
    </location>
</feature>
<proteinExistence type="inferred from homology"/>
<dbReference type="InterPro" id="IPR029569">
    <property type="entry name" value="CALHM"/>
</dbReference>
<accession>A0AAW2B0Y1</accession>
<feature type="compositionally biased region" description="Polar residues" evidence="9">
    <location>
        <begin position="119"/>
        <end position="134"/>
    </location>
</feature>
<keyword evidence="3" id="KW-0813">Transport</keyword>
<evidence type="ECO:0000256" key="2">
    <source>
        <dbReference type="ARBA" id="ARBA00008497"/>
    </source>
</evidence>
<feature type="compositionally biased region" description="Basic and acidic residues" evidence="9">
    <location>
        <begin position="363"/>
        <end position="391"/>
    </location>
</feature>
<comment type="similarity">
    <text evidence="2">Belongs to the CALHM family.</text>
</comment>
<reference evidence="11 12" key="1">
    <citation type="submission" date="2024-05" db="EMBL/GenBank/DDBJ databases">
        <title>A high-quality chromosomal-level genome assembly of Topmouth culter (Culter alburnus).</title>
        <authorList>
            <person name="Zhao H."/>
        </authorList>
    </citation>
    <scope>NUCLEOTIDE SEQUENCE [LARGE SCALE GENOMIC DNA]</scope>
    <source>
        <strain evidence="11">CATC2023</strain>
        <tissue evidence="11">Muscle</tissue>
    </source>
</reference>
<dbReference type="PANTHER" id="PTHR32261">
    <property type="entry name" value="CALCIUM HOMEOSTASIS MODULATOR PROTEIN"/>
    <property type="match status" value="1"/>
</dbReference>
<comment type="subcellular location">
    <subcellularLocation>
        <location evidence="1">Membrane</location>
        <topology evidence="1">Multi-pass membrane protein</topology>
    </subcellularLocation>
</comment>
<dbReference type="GO" id="GO:0005886">
    <property type="term" value="C:plasma membrane"/>
    <property type="evidence" value="ECO:0007669"/>
    <property type="project" value="TreeGrafter"/>
</dbReference>
<feature type="compositionally biased region" description="Low complexity" evidence="9">
    <location>
        <begin position="228"/>
        <end position="241"/>
    </location>
</feature>
<feature type="region of interest" description="Disordered" evidence="9">
    <location>
        <begin position="345"/>
        <end position="391"/>
    </location>
</feature>
<dbReference type="AlphaFoldDB" id="A0AAW2B0Y1"/>
<evidence type="ECO:0000256" key="9">
    <source>
        <dbReference type="SAM" id="MobiDB-lite"/>
    </source>
</evidence>
<feature type="compositionally biased region" description="Polar residues" evidence="9">
    <location>
        <begin position="93"/>
        <end position="103"/>
    </location>
</feature>
<evidence type="ECO:0000313" key="11">
    <source>
        <dbReference type="EMBL" id="KAK9978569.1"/>
    </source>
</evidence>
<dbReference type="Proteomes" id="UP001479290">
    <property type="component" value="Unassembled WGS sequence"/>
</dbReference>
<comment type="caution">
    <text evidence="11">The sequence shown here is derived from an EMBL/GenBank/DDBJ whole genome shotgun (WGS) entry which is preliminary data.</text>
</comment>
<evidence type="ECO:0000256" key="6">
    <source>
        <dbReference type="ARBA" id="ARBA00023065"/>
    </source>
</evidence>
<gene>
    <name evidence="11" type="ORF">ABG768_020314</name>
</gene>
<keyword evidence="8" id="KW-0407">Ion channel</keyword>
<feature type="compositionally biased region" description="Polar residues" evidence="9">
    <location>
        <begin position="345"/>
        <end position="355"/>
    </location>
</feature>
<keyword evidence="5 10" id="KW-1133">Transmembrane helix</keyword>
<sequence length="391" mass="44579">MPLEKDFLKKSLEFLKGKPVFTSFPLSLLLIGLEKLIEVEFLCPCRLEMNAGLTTSVFIGPALFTFILIFLLLRPFKYKYSGCCAEPNDDTHPNPSDVQPNPSDVQPNPSNVQPNPSDIEQNSSNNERNPSDDQQNCPKALAYCLIPPVMWIFILLIDGEYVACGMTDWNGVYVLDEELNRFWCKPTEKIHNETELRDLTRKYIYQSQCIVMLRHKCRKQNQTKHKVQNQTKSKSQSSKVPKVPPCLYERSLFKGAPEALVTGVSNRLPICGNGYRAAIPKTTSRGRHTPPHKTGTPTKFPVTKHQKTKQSNSKQYLIQDQRQLLKISKRNHKLNLEDYTASGARDSTSATTFSEPRTCRMSKQKDCKNRPTSDSDTAKNLKRLMDYDPYI</sequence>
<evidence type="ECO:0000256" key="8">
    <source>
        <dbReference type="ARBA" id="ARBA00023303"/>
    </source>
</evidence>
<dbReference type="GO" id="GO:1904669">
    <property type="term" value="P:ATP export"/>
    <property type="evidence" value="ECO:0007669"/>
    <property type="project" value="UniProtKB-ARBA"/>
</dbReference>
<feature type="compositionally biased region" description="Low complexity" evidence="9">
    <location>
        <begin position="292"/>
        <end position="301"/>
    </location>
</feature>
<name>A0AAW2B0Y1_CULAL</name>